<organism evidence="6 7">
    <name type="scientific">Lottia gigantea</name>
    <name type="common">Giant owl limpet</name>
    <dbReference type="NCBI Taxonomy" id="225164"/>
    <lineage>
        <taxon>Eukaryota</taxon>
        <taxon>Metazoa</taxon>
        <taxon>Spiralia</taxon>
        <taxon>Lophotrochozoa</taxon>
        <taxon>Mollusca</taxon>
        <taxon>Gastropoda</taxon>
        <taxon>Patellogastropoda</taxon>
        <taxon>Lottioidea</taxon>
        <taxon>Lottiidae</taxon>
        <taxon>Lottia</taxon>
    </lineage>
</organism>
<name>V4AS38_LOTGI</name>
<dbReference type="GO" id="GO:0005814">
    <property type="term" value="C:centriole"/>
    <property type="evidence" value="ECO:0007669"/>
    <property type="project" value="UniProtKB-SubCell"/>
</dbReference>
<dbReference type="RefSeq" id="XP_009049264.1">
    <property type="nucleotide sequence ID" value="XM_009051016.1"/>
</dbReference>
<gene>
    <name evidence="6" type="ORF">LOTGIDRAFT_213275</name>
</gene>
<dbReference type="GeneID" id="20246418"/>
<evidence type="ECO:0000313" key="6">
    <source>
        <dbReference type="EMBL" id="ESP00073.1"/>
    </source>
</evidence>
<protein>
    <recommendedName>
        <fullName evidence="8">Centrosomal protein of 135 kDa</fullName>
    </recommendedName>
</protein>
<dbReference type="PANTHER" id="PTHR20544">
    <property type="entry name" value="CENTROSOMAL PROTEIN CEP135"/>
    <property type="match status" value="1"/>
</dbReference>
<keyword evidence="3" id="KW-0206">Cytoskeleton</keyword>
<feature type="coiled-coil region" evidence="5">
    <location>
        <begin position="204"/>
        <end position="238"/>
    </location>
</feature>
<dbReference type="PANTHER" id="PTHR20544:SF0">
    <property type="entry name" value="NUCLEOPROTEIN TPR_MLP1 DOMAIN-CONTAINING PROTEIN"/>
    <property type="match status" value="1"/>
</dbReference>
<dbReference type="STRING" id="225164.V4AS38"/>
<dbReference type="HOGENOM" id="CLU_1152849_0_0_1"/>
<keyword evidence="5" id="KW-0175">Coiled coil</keyword>
<evidence type="ECO:0008006" key="8">
    <source>
        <dbReference type="Google" id="ProtNLM"/>
    </source>
</evidence>
<proteinExistence type="inferred from homology"/>
<accession>V4AS38</accession>
<sequence>MSTNQPGQAQQKFTNLRRRLDQLGYRQPLGIESLPLVEKLFADLIHTTESLKNSKLENNKKHVQTQEVDSAVEPYKSDNAKLVKENNEVHLQLVKQKEDADSAIREFKALLRKYEHENADLKFLNNQYVHKVKTLEKESKEKSDRIVQLQEKNFHAVVQTPGGRKKTIPFRRQRMEIDTQLPESDISNLSSIPPPDDPYVADLLQVADTRIANLETDLKKIKDENVVLDRKIQNFRQQVRF</sequence>
<dbReference type="KEGG" id="lgi:LOTGIDRAFT_213275"/>
<dbReference type="CTD" id="20246418"/>
<dbReference type="AlphaFoldDB" id="V4AS38"/>
<reference evidence="6 7" key="1">
    <citation type="journal article" date="2013" name="Nature">
        <title>Insights into bilaterian evolution from three spiralian genomes.</title>
        <authorList>
            <person name="Simakov O."/>
            <person name="Marletaz F."/>
            <person name="Cho S.J."/>
            <person name="Edsinger-Gonzales E."/>
            <person name="Havlak P."/>
            <person name="Hellsten U."/>
            <person name="Kuo D.H."/>
            <person name="Larsson T."/>
            <person name="Lv J."/>
            <person name="Arendt D."/>
            <person name="Savage R."/>
            <person name="Osoegawa K."/>
            <person name="de Jong P."/>
            <person name="Grimwood J."/>
            <person name="Chapman J.A."/>
            <person name="Shapiro H."/>
            <person name="Aerts A."/>
            <person name="Otillar R.P."/>
            <person name="Terry A.Y."/>
            <person name="Boore J.L."/>
            <person name="Grigoriev I.V."/>
            <person name="Lindberg D.R."/>
            <person name="Seaver E.C."/>
            <person name="Weisblat D.A."/>
            <person name="Putnam N.H."/>
            <person name="Rokhsar D.S."/>
        </authorList>
    </citation>
    <scope>NUCLEOTIDE SEQUENCE [LARGE SCALE GENOMIC DNA]</scope>
</reference>
<comment type="subcellular location">
    <subcellularLocation>
        <location evidence="1">Cytoplasm</location>
        <location evidence="1">Cytoskeleton</location>
        <location evidence="1">Microtubule organizing center</location>
        <location evidence="1">Centrosome</location>
        <location evidence="1">Centriole</location>
    </subcellularLocation>
</comment>
<feature type="coiled-coil region" evidence="5">
    <location>
        <begin position="97"/>
        <end position="152"/>
    </location>
</feature>
<dbReference type="EMBL" id="KB200869">
    <property type="protein sequence ID" value="ESP00073.1"/>
    <property type="molecule type" value="Genomic_DNA"/>
</dbReference>
<evidence type="ECO:0000256" key="3">
    <source>
        <dbReference type="ARBA" id="ARBA00023212"/>
    </source>
</evidence>
<evidence type="ECO:0000256" key="2">
    <source>
        <dbReference type="ARBA" id="ARBA00022490"/>
    </source>
</evidence>
<dbReference type="InterPro" id="IPR051877">
    <property type="entry name" value="Centriole_BasalBody_StrucProt"/>
</dbReference>
<comment type="similarity">
    <text evidence="4">Belongs to the CEP135/TSGA10 family.</text>
</comment>
<evidence type="ECO:0000256" key="5">
    <source>
        <dbReference type="SAM" id="Coils"/>
    </source>
</evidence>
<evidence type="ECO:0000313" key="7">
    <source>
        <dbReference type="Proteomes" id="UP000030746"/>
    </source>
</evidence>
<keyword evidence="7" id="KW-1185">Reference proteome</keyword>
<dbReference type="OMA" id="TENWHNA"/>
<dbReference type="CDD" id="cd22292">
    <property type="entry name" value="cc_Cep135_MBD"/>
    <property type="match status" value="1"/>
</dbReference>
<evidence type="ECO:0000256" key="1">
    <source>
        <dbReference type="ARBA" id="ARBA00004114"/>
    </source>
</evidence>
<dbReference type="Proteomes" id="UP000030746">
    <property type="component" value="Unassembled WGS sequence"/>
</dbReference>
<dbReference type="OrthoDB" id="10254663at2759"/>
<keyword evidence="2" id="KW-0963">Cytoplasm</keyword>
<evidence type="ECO:0000256" key="4">
    <source>
        <dbReference type="ARBA" id="ARBA00038123"/>
    </source>
</evidence>